<evidence type="ECO:0000313" key="1">
    <source>
        <dbReference type="EMBL" id="KAJ7666543.1"/>
    </source>
</evidence>
<comment type="caution">
    <text evidence="1">The sequence shown here is derived from an EMBL/GenBank/DDBJ whole genome shotgun (WGS) entry which is preliminary data.</text>
</comment>
<dbReference type="Proteomes" id="UP001221757">
    <property type="component" value="Unassembled WGS sequence"/>
</dbReference>
<proteinExistence type="predicted"/>
<accession>A0AAD7CVY7</accession>
<protein>
    <submittedName>
        <fullName evidence="1">Uncharacterized protein</fullName>
    </submittedName>
</protein>
<organism evidence="1 2">
    <name type="scientific">Mycena rosella</name>
    <name type="common">Pink bonnet</name>
    <name type="synonym">Agaricus rosellus</name>
    <dbReference type="NCBI Taxonomy" id="1033263"/>
    <lineage>
        <taxon>Eukaryota</taxon>
        <taxon>Fungi</taxon>
        <taxon>Dikarya</taxon>
        <taxon>Basidiomycota</taxon>
        <taxon>Agaricomycotina</taxon>
        <taxon>Agaricomycetes</taxon>
        <taxon>Agaricomycetidae</taxon>
        <taxon>Agaricales</taxon>
        <taxon>Marasmiineae</taxon>
        <taxon>Mycenaceae</taxon>
        <taxon>Mycena</taxon>
    </lineage>
</organism>
<reference evidence="1" key="1">
    <citation type="submission" date="2023-03" db="EMBL/GenBank/DDBJ databases">
        <title>Massive genome expansion in bonnet fungi (Mycena s.s.) driven by repeated elements and novel gene families across ecological guilds.</title>
        <authorList>
            <consortium name="Lawrence Berkeley National Laboratory"/>
            <person name="Harder C.B."/>
            <person name="Miyauchi S."/>
            <person name="Viragh M."/>
            <person name="Kuo A."/>
            <person name="Thoen E."/>
            <person name="Andreopoulos B."/>
            <person name="Lu D."/>
            <person name="Skrede I."/>
            <person name="Drula E."/>
            <person name="Henrissat B."/>
            <person name="Morin E."/>
            <person name="Kohler A."/>
            <person name="Barry K."/>
            <person name="LaButti K."/>
            <person name="Morin E."/>
            <person name="Salamov A."/>
            <person name="Lipzen A."/>
            <person name="Mereny Z."/>
            <person name="Hegedus B."/>
            <person name="Baldrian P."/>
            <person name="Stursova M."/>
            <person name="Weitz H."/>
            <person name="Taylor A."/>
            <person name="Grigoriev I.V."/>
            <person name="Nagy L.G."/>
            <person name="Martin F."/>
            <person name="Kauserud H."/>
        </authorList>
    </citation>
    <scope>NUCLEOTIDE SEQUENCE</scope>
    <source>
        <strain evidence="1">CBHHK067</strain>
    </source>
</reference>
<sequence length="178" mass="19791">MPVTLPIKPLSPTFERRSRNYGRKYGYRMRAVRAPTVTSNAVAKAKSKAMAFKLTNGRTYTSQARGLARKLVKHGCSQEFVGIVVKDICEAVGVKVNRNMSRPTMGRSIGEGGVAVKIQIVMKWRGQRDGMLGNAELNSVRGGEWTGYDYAYRVRSVWRVKEAIGLTEMKEAYGIGAR</sequence>
<dbReference type="EMBL" id="JARKIE010000208">
    <property type="protein sequence ID" value="KAJ7666543.1"/>
    <property type="molecule type" value="Genomic_DNA"/>
</dbReference>
<evidence type="ECO:0000313" key="2">
    <source>
        <dbReference type="Proteomes" id="UP001221757"/>
    </source>
</evidence>
<keyword evidence="2" id="KW-1185">Reference proteome</keyword>
<name>A0AAD7CVY7_MYCRO</name>
<dbReference type="AlphaFoldDB" id="A0AAD7CVY7"/>
<gene>
    <name evidence="1" type="ORF">B0H17DRAFT_1143058</name>
</gene>